<accession>A0AA43IUB1</accession>
<dbReference type="EMBL" id="JAFFRZ010000001">
    <property type="protein sequence ID" value="MDH4622129.1"/>
    <property type="molecule type" value="Genomic_DNA"/>
</dbReference>
<evidence type="ECO:0000313" key="2">
    <source>
        <dbReference type="Proteomes" id="UP001162155"/>
    </source>
</evidence>
<sequence>MISLADLGSDYKPKIIMADDPHLLPKLKVHLTNDYVLNDGRTPLLHFRSLISSPRLAEYHVRERGGHGLCAVGDTFLSKHTMLADGPQKTLAIELGEWKKNESMFEKVESYALRDGSVIKIQVWPFNPSKLNLPQLKVAVAVSYNEIELMRDSRLCGAIHELLSTYNVDADPLSR</sequence>
<evidence type="ECO:0000313" key="1">
    <source>
        <dbReference type="EMBL" id="MDH4622129.1"/>
    </source>
</evidence>
<protein>
    <submittedName>
        <fullName evidence="1">Uncharacterized protein</fullName>
    </submittedName>
</protein>
<reference evidence="1" key="1">
    <citation type="submission" date="2021-02" db="EMBL/GenBank/DDBJ databases">
        <title>Genome analysis of blister spot of apple pathogen from New York area.</title>
        <authorList>
            <person name="Kandel P."/>
            <person name="Hockett K.L."/>
            <person name="Santander R."/>
            <person name="Acimovic S."/>
        </authorList>
    </citation>
    <scope>NUCLEOTIDE SEQUENCE</scope>
    <source>
        <strain evidence="1">PSP1</strain>
    </source>
</reference>
<name>A0AA43IUB1_PSESX</name>
<dbReference type="Proteomes" id="UP001162155">
    <property type="component" value="Unassembled WGS sequence"/>
</dbReference>
<organism evidence="1 2">
    <name type="scientific">Pseudomonas syringae pv. papulans</name>
    <dbReference type="NCBI Taxonomy" id="83963"/>
    <lineage>
        <taxon>Bacteria</taxon>
        <taxon>Pseudomonadati</taxon>
        <taxon>Pseudomonadota</taxon>
        <taxon>Gammaproteobacteria</taxon>
        <taxon>Pseudomonadales</taxon>
        <taxon>Pseudomonadaceae</taxon>
        <taxon>Pseudomonas</taxon>
        <taxon>Pseudomonas syringae</taxon>
    </lineage>
</organism>
<gene>
    <name evidence="1" type="ORF">JW322_10175</name>
</gene>
<comment type="caution">
    <text evidence="1">The sequence shown here is derived from an EMBL/GenBank/DDBJ whole genome shotgun (WGS) entry which is preliminary data.</text>
</comment>
<dbReference type="RefSeq" id="WP_135186246.1">
    <property type="nucleotide sequence ID" value="NZ_JAFFRY010000033.1"/>
</dbReference>
<proteinExistence type="predicted"/>
<dbReference type="AlphaFoldDB" id="A0AA43IUB1"/>